<dbReference type="InterPro" id="IPR032195">
    <property type="entry name" value="CNOT1_HEAT_N"/>
</dbReference>
<evidence type="ECO:0000259" key="13">
    <source>
        <dbReference type="Pfam" id="PF25097"/>
    </source>
</evidence>
<dbReference type="InterPro" id="IPR040398">
    <property type="entry name" value="Not1"/>
</dbReference>
<evidence type="ECO:0000256" key="5">
    <source>
        <dbReference type="ARBA" id="ARBA00023242"/>
    </source>
</evidence>
<dbReference type="STRING" id="559304.G8YSW7"/>
<feature type="domain" description="CCR4-NOT transcription complex subunit 1 CAF1-binding" evidence="9">
    <location>
        <begin position="661"/>
        <end position="878"/>
    </location>
</feature>
<evidence type="ECO:0000259" key="9">
    <source>
        <dbReference type="Pfam" id="PF16415"/>
    </source>
</evidence>
<dbReference type="GO" id="GO:0060090">
    <property type="term" value="F:molecular adaptor activity"/>
    <property type="evidence" value="ECO:0007669"/>
    <property type="project" value="TreeGrafter"/>
</dbReference>
<feature type="compositionally biased region" description="Polar residues" evidence="6">
    <location>
        <begin position="957"/>
        <end position="968"/>
    </location>
</feature>
<dbReference type="Gene3D" id="1.25.40.800">
    <property type="match status" value="1"/>
</dbReference>
<feature type="compositionally biased region" description="Polar residues" evidence="6">
    <location>
        <begin position="933"/>
        <end position="948"/>
    </location>
</feature>
<dbReference type="eggNOG" id="KOG1831">
    <property type="taxonomic scope" value="Eukaryota"/>
</dbReference>
<dbReference type="Pfam" id="PF25097">
    <property type="entry name" value="ARM_Cnot1"/>
    <property type="match status" value="1"/>
</dbReference>
<dbReference type="Pfam" id="PF16419">
    <property type="entry name" value="CNOT1_HEAT_N"/>
    <property type="match status" value="1"/>
</dbReference>
<dbReference type="GO" id="GO:0030015">
    <property type="term" value="C:CCR4-NOT core complex"/>
    <property type="evidence" value="ECO:0007669"/>
    <property type="project" value="InterPro"/>
</dbReference>
<dbReference type="Pfam" id="PF12842">
    <property type="entry name" value="DUF3819"/>
    <property type="match status" value="1"/>
</dbReference>
<organism evidence="14 15">
    <name type="scientific">Pichia sorbitophila (strain ATCC MYA-4447 / BCRC 22081 / CBS 7064 / NBRC 10061 / NRRL Y-12695)</name>
    <name type="common">Hybrid yeast</name>
    <dbReference type="NCBI Taxonomy" id="559304"/>
    <lineage>
        <taxon>Eukaryota</taxon>
        <taxon>Fungi</taxon>
        <taxon>Dikarya</taxon>
        <taxon>Ascomycota</taxon>
        <taxon>Saccharomycotina</taxon>
        <taxon>Pichiomycetes</taxon>
        <taxon>Debaryomycetaceae</taxon>
        <taxon>Millerozyma</taxon>
    </lineage>
</organism>
<dbReference type="InterPro" id="IPR038535">
    <property type="entry name" value="CNOT1_TTP_bind_sf"/>
</dbReference>
<evidence type="ECO:0000256" key="1">
    <source>
        <dbReference type="ARBA" id="ARBA00004123"/>
    </source>
</evidence>
<keyword evidence="4" id="KW-0804">Transcription</keyword>
<dbReference type="OMA" id="LCQHPMA"/>
<dbReference type="Proteomes" id="UP000005222">
    <property type="component" value="Chromosome B"/>
</dbReference>
<dbReference type="GO" id="GO:0000932">
    <property type="term" value="C:P-body"/>
    <property type="evidence" value="ECO:0007669"/>
    <property type="project" value="TreeGrafter"/>
</dbReference>
<evidence type="ECO:0000259" key="8">
    <source>
        <dbReference type="Pfam" id="PF12842"/>
    </source>
</evidence>
<dbReference type="GO" id="GO:0005634">
    <property type="term" value="C:nucleus"/>
    <property type="evidence" value="ECO:0007669"/>
    <property type="project" value="UniProtKB-SubCell"/>
</dbReference>
<keyword evidence="2" id="KW-0678">Repressor</keyword>
<evidence type="ECO:0000259" key="10">
    <source>
        <dbReference type="Pfam" id="PF16417"/>
    </source>
</evidence>
<evidence type="ECO:0000256" key="3">
    <source>
        <dbReference type="ARBA" id="ARBA00023015"/>
    </source>
</evidence>
<dbReference type="Gene3D" id="1.25.40.790">
    <property type="match status" value="1"/>
</dbReference>
<dbReference type="Gene3D" id="1.25.40.840">
    <property type="entry name" value="CCR4-NOT transcription complex subunit 1 TTP binding domain"/>
    <property type="match status" value="1"/>
</dbReference>
<proteinExistence type="predicted"/>
<keyword evidence="3" id="KW-0805">Transcription regulation</keyword>
<keyword evidence="15" id="KW-1185">Reference proteome</keyword>
<dbReference type="Pfam" id="PF04054">
    <property type="entry name" value="Not1"/>
    <property type="match status" value="1"/>
</dbReference>
<dbReference type="InParanoid" id="G8YSW7"/>
<evidence type="ECO:0000259" key="7">
    <source>
        <dbReference type="Pfam" id="PF04054"/>
    </source>
</evidence>
<sequence>MSFRDLLLEIGPERLLPEKLLPTLLQLKPSEINSSIALLLAEILVPGSQGLSKVDGGATALTHVSSLPEANARGAQLQACFRSMDKDSSFVIDWPEIFTGLKENLSECEKKNQQPSIISITQFLSSVDYKDQVLDVFVDRDWWFNKALLYILHSLDPQQGAYDLASSKHLTLCFDDDYEETNFANSKPLLKKSILRFKSVSKLELRVLGDISEQNQQSQNLSDQEKKLNIYLGQLFEHDYRVYPYYLVAASLDLEQNNSFAVDLRDSLFALLMDANNNSLSKIIEKFKQKDEQFAVDKLIDYYTRRTNVDAISKIVLLAKITGLLDVLINKVLSLNLKIGLAFVVEATSFGYEYVSLFEQKLKDSKVKVSIVQAIMEILEAKTTQDFEKSQQHSDNPHRVLSVHVVYYLLEKLKANKSLLDAERLKNLQLSLLTTYPRLINFGCGHDEAILANGENNNVFPISVEQEMKTYYSKMYNKEMEIKEIVDLLVRMKTSDDPHDQDVFACMIHSLLDEYRFFPEYPLTALASTSLLFGALLQKDLIQGTTLTVALNFIWESCNQSQDSHLFKFAIQSLYNFKSRLHEYPRYCKHLLECQSLSAHAKMYQIVKDAANGIPCRDNATNNSQSQSHEASASPSAKLLDESVPKYKSIAAEAMLNDAVQQEKPPENVSDKLLFFVNNSTEDNLNAKLAEVRDLLSENYYLWFASYLVSDRAMVEPNNHNMYARLVLSIHNRTFYEYVLHISLKEAENLIRHSKDSSTERSKIKNLGSWIGKITLANDKPLKRSLIAMKYLLLESYNFNTLHIVLPFACKLLDQCQFSKIFNYPNPWLVGILRVLVELYECADLKLTLKFEVEVLLNSFKLKVSDIEPSVLVRNHDCSPASLATLFGLPNDSTIVNDIERLNLDPLEKSSEIPPSHLQQLQVQLQQQQQQQPYYQSGQHTVPSNVPQGRTGVDEVSSGSLHGQSPTISGLDTSFSTLVGNTIFTQNPNLRRAFQASMSRAVRECAVPILTRVSEAVLTTAEALMKKDFAYEQDINKFTRSYQTLTQRLSHSMVLCSGRKLLSETIEATMIQLLSNQLKPNELPLADLGLAIQQNVDLCVDIVDKIAAGNISELINERMQKYVLAREQGSSKPYADDGIAEYSSKLPQPLGLKYDGLTPAQLKIYETFGTNGPNIAADINQPFQASHTPSMAQAGLSGTSEQQLEASINPQAETLTPQQQLAFLQQEDVNAMVDRLFVMITQHCEKAISLLSETKETKLSDLPVDHPIMVSLTQALSLAQGNAMNFPELLLKSAQYVVNCLFTQSNENPMSSEIYVVVLDKLCEYSPSTAKDVTWWLVHSSDQRKFNLPVIYSLLKVQLIDSSRLDISIGKLIEESGNPVVVKFAATLLLKLFTSQDLRPISLISEFGITLDALYKYKDDNSSEENKSAKQARDSLISALESYEFPILSNELGERELYTQMGYIFAEWLKVLAHGNESDKLQTQFVGSLLRSGILSEPLYFRSFFKASTEIAILSFATEHEVRSRTQRETYLAVDSLAILIVKIILSFEKTRSQDAINYLKKIISIIMLVLINDHETAKSVWNERAYFRLFSSILCSWNDASSLDESATTHLDTEFYLYIGETFRALQPIIYPGFTFAWISLVGHRMFLPRMLELPERKGYNIVTSLLCAILKFESVYSKDEFAQQDFISVIFKAINRLFVSISHDYPEFLVECHYHLITALPQDFVQLKNIVLSATPKDIPFIDPFTQGLKVERLPEINVPPVIAFKPAEDLNKVGFKKPVDTYLRIPSPTLVKTIYNGLALNNPKQEGGFGYDTTSYNVKLINALVLHVGISAVADRPPNTTKGFNTKSAHVALLVDLMNLGSPEFKFHMINAIANQLRYPNSHTHWFIGIILHFFSSNSIWTAANDSYIIQEIIIRVLLERHIVSKPHPWGLTIVFTELVKNDDYGFFDLPVVKNAPLELKLIFEALDRNVKGSVTTSK</sequence>
<evidence type="ECO:0000256" key="4">
    <source>
        <dbReference type="ARBA" id="ARBA00023163"/>
    </source>
</evidence>
<dbReference type="InterPro" id="IPR055454">
    <property type="entry name" value="CNOT1-like_NOT1_connector"/>
</dbReference>
<protein>
    <submittedName>
        <fullName evidence="14">Piso0_000028 protein</fullName>
    </submittedName>
</protein>
<feature type="domain" description="CCR4-Not complex component Not1 C-terminal" evidence="7">
    <location>
        <begin position="1602"/>
        <end position="1970"/>
    </location>
</feature>
<dbReference type="FunCoup" id="G8YSW7">
    <property type="interactions" value="2039"/>
</dbReference>
<evidence type="ECO:0000313" key="15">
    <source>
        <dbReference type="Proteomes" id="UP000005222"/>
    </source>
</evidence>
<dbReference type="PANTHER" id="PTHR13162">
    <property type="entry name" value="CCR4-NOT TRANSCRIPTION COMPLEX"/>
    <property type="match status" value="1"/>
</dbReference>
<name>G8YSW7_PICSO</name>
<dbReference type="InterPro" id="IPR032193">
    <property type="entry name" value="CNOT1_TTP_bind"/>
</dbReference>
<evidence type="ECO:0000256" key="2">
    <source>
        <dbReference type="ARBA" id="ARBA00022491"/>
    </source>
</evidence>
<dbReference type="Pfam" id="PF16418">
    <property type="entry name" value="CNOT1_HEAT"/>
    <property type="match status" value="1"/>
</dbReference>
<dbReference type="InterPro" id="IPR007196">
    <property type="entry name" value="CCR4-Not_Not1_C"/>
</dbReference>
<dbReference type="InterPro" id="IPR032191">
    <property type="entry name" value="CNOT1_CAF1_bind"/>
</dbReference>
<comment type="subcellular location">
    <subcellularLocation>
        <location evidence="1">Nucleus</location>
    </subcellularLocation>
</comment>
<accession>G8YSW7</accession>
<evidence type="ECO:0000256" key="6">
    <source>
        <dbReference type="SAM" id="MobiDB-lite"/>
    </source>
</evidence>
<feature type="domain" description="CCR4-NOT transcription complex subunit 1 HEAT repeat 1" evidence="12">
    <location>
        <begin position="3"/>
        <end position="251"/>
    </location>
</feature>
<dbReference type="OrthoDB" id="1933107at2759"/>
<dbReference type="GO" id="GO:0000288">
    <property type="term" value="P:nuclear-transcribed mRNA catabolic process, deadenylation-dependent decay"/>
    <property type="evidence" value="ECO:0007669"/>
    <property type="project" value="TreeGrafter"/>
</dbReference>
<evidence type="ECO:0000313" key="14">
    <source>
        <dbReference type="EMBL" id="CCE73018.1"/>
    </source>
</evidence>
<dbReference type="GO" id="GO:0017148">
    <property type="term" value="P:negative regulation of translation"/>
    <property type="evidence" value="ECO:0007669"/>
    <property type="project" value="InterPro"/>
</dbReference>
<evidence type="ECO:0000259" key="12">
    <source>
        <dbReference type="Pfam" id="PF16419"/>
    </source>
</evidence>
<feature type="compositionally biased region" description="Polar residues" evidence="6">
    <location>
        <begin position="619"/>
        <end position="635"/>
    </location>
</feature>
<dbReference type="CDD" id="cd20710">
    <property type="entry name" value="NOT1_connector"/>
    <property type="match status" value="1"/>
</dbReference>
<feature type="domain" description="CCR4-NOT transcription complex subunit 1" evidence="8">
    <location>
        <begin position="988"/>
        <end position="1128"/>
    </location>
</feature>
<dbReference type="Pfam" id="PF16417">
    <property type="entry name" value="CNOT1_TTP_bind"/>
    <property type="match status" value="1"/>
</dbReference>
<evidence type="ECO:0000259" key="11">
    <source>
        <dbReference type="Pfam" id="PF16418"/>
    </source>
</evidence>
<dbReference type="HOGENOM" id="CLU_000286_3_1_1"/>
<dbReference type="PANTHER" id="PTHR13162:SF8">
    <property type="entry name" value="CCR4-NOT TRANSCRIPTION COMPLEX SUBUNIT 1"/>
    <property type="match status" value="1"/>
</dbReference>
<dbReference type="EMBL" id="FO082058">
    <property type="protein sequence ID" value="CCE73018.1"/>
    <property type="molecule type" value="Genomic_DNA"/>
</dbReference>
<reference evidence="14 15" key="1">
    <citation type="journal article" date="2012" name="G3 (Bethesda)">
        <title>Pichia sorbitophila, an interspecies yeast hybrid reveals early steps of genome resolution following polyploidization.</title>
        <authorList>
            <person name="Leh Louis V."/>
            <person name="Despons L."/>
            <person name="Friedrich A."/>
            <person name="Martin T."/>
            <person name="Durrens P."/>
            <person name="Casaregola S."/>
            <person name="Neuveglise C."/>
            <person name="Fairhead C."/>
            <person name="Marck C."/>
            <person name="Cruz J.A."/>
            <person name="Straub M.L."/>
            <person name="Kugler V."/>
            <person name="Sacerdot C."/>
            <person name="Uzunov Z."/>
            <person name="Thierry A."/>
            <person name="Weiss S."/>
            <person name="Bleykasten C."/>
            <person name="De Montigny J."/>
            <person name="Jacques N."/>
            <person name="Jung P."/>
            <person name="Lemaire M."/>
            <person name="Mallet S."/>
            <person name="Morel G."/>
            <person name="Richard G.F."/>
            <person name="Sarkar A."/>
            <person name="Savel G."/>
            <person name="Schacherer J."/>
            <person name="Seret M.L."/>
            <person name="Talla E."/>
            <person name="Samson G."/>
            <person name="Jubin C."/>
            <person name="Poulain J."/>
            <person name="Vacherie B."/>
            <person name="Barbe V."/>
            <person name="Pelletier E."/>
            <person name="Sherman D.J."/>
            <person name="Westhof E."/>
            <person name="Weissenbach J."/>
            <person name="Baret P.V."/>
            <person name="Wincker P."/>
            <person name="Gaillardin C."/>
            <person name="Dujon B."/>
            <person name="Souciet J.L."/>
        </authorList>
    </citation>
    <scope>NUCLEOTIDE SEQUENCE [LARGE SCALE GENOMIC DNA]</scope>
    <source>
        <strain evidence="15">ATCC MYA-4447 / BCRC 22081 / CBS 7064 / NBRC 10061 / NRRL Y-12695</strain>
    </source>
</reference>
<dbReference type="Pfam" id="PF16415">
    <property type="entry name" value="CNOT1_CAF1_bind"/>
    <property type="match status" value="1"/>
</dbReference>
<keyword evidence="5" id="KW-0539">Nucleus</keyword>
<feature type="domain" description="CCR4-NOT transcription complex subunit 1 TTP binding" evidence="10">
    <location>
        <begin position="453"/>
        <end position="611"/>
    </location>
</feature>
<dbReference type="InterPro" id="IPR032194">
    <property type="entry name" value="CNOT1_HEAT"/>
</dbReference>
<feature type="region of interest" description="Disordered" evidence="6">
    <location>
        <begin position="617"/>
        <end position="638"/>
    </location>
</feature>
<dbReference type="Gene3D" id="1.25.40.180">
    <property type="match status" value="1"/>
</dbReference>
<gene>
    <name evidence="14" type="primary">Piso0_000028</name>
    <name evidence="14" type="ORF">GNLVRS01_PISO0B00639g</name>
</gene>
<feature type="domain" description="CCR4-NOT transcription complex subunit 1-like NOT1 connector" evidence="13">
    <location>
        <begin position="1269"/>
        <end position="1422"/>
    </location>
</feature>
<feature type="region of interest" description="Disordered" evidence="6">
    <location>
        <begin position="930"/>
        <end position="968"/>
    </location>
</feature>
<feature type="domain" description="CCR4-NOT transcription complex subunit 1 HEAT repeat" evidence="11">
    <location>
        <begin position="263"/>
        <end position="414"/>
    </location>
</feature>
<dbReference type="InterPro" id="IPR024557">
    <property type="entry name" value="CNOT1_dom_4"/>
</dbReference>